<evidence type="ECO:0000313" key="4">
    <source>
        <dbReference type="Proteomes" id="UP000323646"/>
    </source>
</evidence>
<gene>
    <name evidence="3" type="ORF">FZ040_09295</name>
</gene>
<dbReference type="EMBL" id="VTOY01000007">
    <property type="protein sequence ID" value="TYZ21965.1"/>
    <property type="molecule type" value="Genomic_DNA"/>
</dbReference>
<evidence type="ECO:0000256" key="2">
    <source>
        <dbReference type="SAM" id="SignalP"/>
    </source>
</evidence>
<sequence>MKFDKKKVTALAMAGMMGFGIATVSLSGVSEAHRHHAQQTFEDGTSNKYSHRMNEEDMTHKQNVRALKYQKRHGQIGEKEYNRQLRQEQERHDKIIEGIKDEYEAHNPHKSK</sequence>
<evidence type="ECO:0000256" key="1">
    <source>
        <dbReference type="SAM" id="MobiDB-lite"/>
    </source>
</evidence>
<feature type="compositionally biased region" description="Basic and acidic residues" evidence="1">
    <location>
        <begin position="75"/>
        <end position="93"/>
    </location>
</feature>
<reference evidence="3 4" key="1">
    <citation type="submission" date="2019-08" db="EMBL/GenBank/DDBJ databases">
        <title>Selenomonas sp. mPRGC5 and Selenomonas sp. mPRGC8 isolated from ruminal fluid of dairy goat (Capra hircus).</title>
        <authorList>
            <person name="Poothong S."/>
            <person name="Nuengjamnong C."/>
            <person name="Tanasupawat S."/>
        </authorList>
    </citation>
    <scope>NUCLEOTIDE SEQUENCE [LARGE SCALE GENOMIC DNA]</scope>
    <source>
        <strain evidence="4">mPRGC5</strain>
    </source>
</reference>
<dbReference type="RefSeq" id="WP_074515273.1">
    <property type="nucleotide sequence ID" value="NZ_VTOY01000007.1"/>
</dbReference>
<comment type="caution">
    <text evidence="3">The sequence shown here is derived from an EMBL/GenBank/DDBJ whole genome shotgun (WGS) entry which is preliminary data.</text>
</comment>
<keyword evidence="2" id="KW-0732">Signal</keyword>
<keyword evidence="4" id="KW-1185">Reference proteome</keyword>
<protein>
    <submittedName>
        <fullName evidence="3">Uncharacterized protein</fullName>
    </submittedName>
</protein>
<proteinExistence type="predicted"/>
<dbReference type="OrthoDB" id="1666548at2"/>
<feature type="signal peptide" evidence="2">
    <location>
        <begin position="1"/>
        <end position="22"/>
    </location>
</feature>
<name>A0A5D6W564_9FIRM</name>
<accession>A0A5D6W564</accession>
<evidence type="ECO:0000313" key="3">
    <source>
        <dbReference type="EMBL" id="TYZ21965.1"/>
    </source>
</evidence>
<organism evidence="3 4">
    <name type="scientific">Selenomonas ruminis</name>
    <dbReference type="NCBI Taxonomy" id="2593411"/>
    <lineage>
        <taxon>Bacteria</taxon>
        <taxon>Bacillati</taxon>
        <taxon>Bacillota</taxon>
        <taxon>Negativicutes</taxon>
        <taxon>Selenomonadales</taxon>
        <taxon>Selenomonadaceae</taxon>
        <taxon>Selenomonas</taxon>
    </lineage>
</organism>
<feature type="chain" id="PRO_5039664336" evidence="2">
    <location>
        <begin position="23"/>
        <end position="112"/>
    </location>
</feature>
<dbReference type="AlphaFoldDB" id="A0A5D6W564"/>
<feature type="region of interest" description="Disordered" evidence="1">
    <location>
        <begin position="69"/>
        <end position="93"/>
    </location>
</feature>
<dbReference type="Proteomes" id="UP000323646">
    <property type="component" value="Unassembled WGS sequence"/>
</dbReference>